<keyword evidence="8" id="KW-0175">Coiled coil</keyword>
<keyword evidence="11" id="KW-0539">Nucleus</keyword>
<accession>A0A8J5CSN7</accession>
<comment type="subcellular location">
    <subcellularLocation>
        <location evidence="2">Chromosome</location>
    </subcellularLocation>
    <subcellularLocation>
        <location evidence="1">Nucleus</location>
    </subcellularLocation>
</comment>
<sequence>MVIHELTTIGFSVGAGIVISSKKDELLRILEHFNLQVDNPVSILNQDMSRSFFNTTDPKILFKLFLKATQLQQLKDDYAELENTIHSSLKIIESRKECLPDLEREVELQRTNYQFSLSLREKGIKLRNLRHELTWAKVSHIFKIFSHLISLKHL</sequence>
<keyword evidence="13" id="KW-1185">Reference proteome</keyword>
<evidence type="ECO:0000256" key="10">
    <source>
        <dbReference type="ARBA" id="ARBA00023204"/>
    </source>
</evidence>
<evidence type="ECO:0000313" key="13">
    <source>
        <dbReference type="Proteomes" id="UP000770661"/>
    </source>
</evidence>
<keyword evidence="7" id="KW-0067">ATP-binding</keyword>
<evidence type="ECO:0000256" key="7">
    <source>
        <dbReference type="ARBA" id="ARBA00022840"/>
    </source>
</evidence>
<evidence type="ECO:0000256" key="4">
    <source>
        <dbReference type="ARBA" id="ARBA00022454"/>
    </source>
</evidence>
<proteinExistence type="inferred from homology"/>
<evidence type="ECO:0000256" key="5">
    <source>
        <dbReference type="ARBA" id="ARBA00022741"/>
    </source>
</evidence>
<reference evidence="12" key="1">
    <citation type="submission" date="2020-07" db="EMBL/GenBank/DDBJ databases">
        <title>The High-quality genome of the commercially important snow crab, Chionoecetes opilio.</title>
        <authorList>
            <person name="Jeong J.-H."/>
            <person name="Ryu S."/>
        </authorList>
    </citation>
    <scope>NUCLEOTIDE SEQUENCE</scope>
    <source>
        <strain evidence="12">MADBK_172401_WGS</strain>
        <tissue evidence="12">Digestive gland</tissue>
    </source>
</reference>
<dbReference type="GO" id="GO:0000724">
    <property type="term" value="P:double-strand break repair via homologous recombination"/>
    <property type="evidence" value="ECO:0007669"/>
    <property type="project" value="TreeGrafter"/>
</dbReference>
<dbReference type="GO" id="GO:0035861">
    <property type="term" value="C:site of double-strand break"/>
    <property type="evidence" value="ECO:0007669"/>
    <property type="project" value="TreeGrafter"/>
</dbReference>
<dbReference type="InterPro" id="IPR027417">
    <property type="entry name" value="P-loop_NTPase"/>
</dbReference>
<keyword evidence="4" id="KW-0158">Chromosome</keyword>
<evidence type="ECO:0000256" key="8">
    <source>
        <dbReference type="ARBA" id="ARBA00023054"/>
    </source>
</evidence>
<keyword evidence="5" id="KW-0547">Nucleotide-binding</keyword>
<evidence type="ECO:0000313" key="12">
    <source>
        <dbReference type="EMBL" id="KAG0718337.1"/>
    </source>
</evidence>
<evidence type="ECO:0000256" key="9">
    <source>
        <dbReference type="ARBA" id="ARBA00023172"/>
    </source>
</evidence>
<dbReference type="AlphaFoldDB" id="A0A8J5CSN7"/>
<dbReference type="Proteomes" id="UP000770661">
    <property type="component" value="Unassembled WGS sequence"/>
</dbReference>
<dbReference type="OrthoDB" id="10072614at2759"/>
<evidence type="ECO:0000256" key="2">
    <source>
        <dbReference type="ARBA" id="ARBA00004286"/>
    </source>
</evidence>
<keyword evidence="6" id="KW-0227">DNA damage</keyword>
<dbReference type="GO" id="GO:0005524">
    <property type="term" value="F:ATP binding"/>
    <property type="evidence" value="ECO:0007669"/>
    <property type="project" value="UniProtKB-KW"/>
</dbReference>
<evidence type="ECO:0000256" key="6">
    <source>
        <dbReference type="ARBA" id="ARBA00022763"/>
    </source>
</evidence>
<name>A0A8J5CSN7_CHIOP</name>
<dbReference type="EMBL" id="JACEEZ010016214">
    <property type="protein sequence ID" value="KAG0718337.1"/>
    <property type="molecule type" value="Genomic_DNA"/>
</dbReference>
<dbReference type="GO" id="GO:0005634">
    <property type="term" value="C:nucleus"/>
    <property type="evidence" value="ECO:0007669"/>
    <property type="project" value="UniProtKB-SubCell"/>
</dbReference>
<evidence type="ECO:0000256" key="3">
    <source>
        <dbReference type="ARBA" id="ARBA00006793"/>
    </source>
</evidence>
<gene>
    <name evidence="12" type="primary">smc6_0</name>
    <name evidence="12" type="ORF">GWK47_007750</name>
</gene>
<dbReference type="PANTHER" id="PTHR19306:SF6">
    <property type="entry name" value="STRUCTURAL MAINTENANCE OF CHROMOSOMES PROTEIN 6"/>
    <property type="match status" value="1"/>
</dbReference>
<keyword evidence="9" id="KW-0233">DNA recombination</keyword>
<evidence type="ECO:0000256" key="11">
    <source>
        <dbReference type="ARBA" id="ARBA00023242"/>
    </source>
</evidence>
<dbReference type="Gene3D" id="3.40.50.300">
    <property type="entry name" value="P-loop containing nucleotide triphosphate hydrolases"/>
    <property type="match status" value="1"/>
</dbReference>
<evidence type="ECO:0000256" key="1">
    <source>
        <dbReference type="ARBA" id="ARBA00004123"/>
    </source>
</evidence>
<comment type="similarity">
    <text evidence="3">Belongs to the SMC family. SMC6 subfamily.</text>
</comment>
<dbReference type="PANTHER" id="PTHR19306">
    <property type="entry name" value="STRUCTURAL MAINTENANCE OF CHROMOSOMES 5,6 SMC5, SMC6"/>
    <property type="match status" value="1"/>
</dbReference>
<dbReference type="GO" id="GO:0003684">
    <property type="term" value="F:damaged DNA binding"/>
    <property type="evidence" value="ECO:0007669"/>
    <property type="project" value="TreeGrafter"/>
</dbReference>
<organism evidence="12 13">
    <name type="scientific">Chionoecetes opilio</name>
    <name type="common">Atlantic snow crab</name>
    <name type="synonym">Cancer opilio</name>
    <dbReference type="NCBI Taxonomy" id="41210"/>
    <lineage>
        <taxon>Eukaryota</taxon>
        <taxon>Metazoa</taxon>
        <taxon>Ecdysozoa</taxon>
        <taxon>Arthropoda</taxon>
        <taxon>Crustacea</taxon>
        <taxon>Multicrustacea</taxon>
        <taxon>Malacostraca</taxon>
        <taxon>Eumalacostraca</taxon>
        <taxon>Eucarida</taxon>
        <taxon>Decapoda</taxon>
        <taxon>Pleocyemata</taxon>
        <taxon>Brachyura</taxon>
        <taxon>Eubrachyura</taxon>
        <taxon>Majoidea</taxon>
        <taxon>Majidae</taxon>
        <taxon>Chionoecetes</taxon>
    </lineage>
</organism>
<comment type="caution">
    <text evidence="12">The sequence shown here is derived from an EMBL/GenBank/DDBJ whole genome shotgun (WGS) entry which is preliminary data.</text>
</comment>
<dbReference type="GO" id="GO:0030915">
    <property type="term" value="C:Smc5-Smc6 complex"/>
    <property type="evidence" value="ECO:0007669"/>
    <property type="project" value="TreeGrafter"/>
</dbReference>
<protein>
    <submittedName>
        <fullName evidence="12">Structural maintenance of chromosomes protein 6</fullName>
    </submittedName>
</protein>
<dbReference type="GO" id="GO:0003697">
    <property type="term" value="F:single-stranded DNA binding"/>
    <property type="evidence" value="ECO:0007669"/>
    <property type="project" value="TreeGrafter"/>
</dbReference>
<keyword evidence="10" id="KW-0234">DNA repair</keyword>